<evidence type="ECO:0000256" key="2">
    <source>
        <dbReference type="ARBA" id="ARBA00022475"/>
    </source>
</evidence>
<dbReference type="CDD" id="cd07984">
    <property type="entry name" value="LPLAT_LABLAT-like"/>
    <property type="match status" value="1"/>
</dbReference>
<gene>
    <name evidence="9" type="ORF">SAMN05192543_103555</name>
</gene>
<dbReference type="InterPro" id="IPR004960">
    <property type="entry name" value="LipA_acyltrans"/>
</dbReference>
<sequence length="646" mass="70971">MSFAPCIVIPIYNHKDAIGDTLARLAVHGLPFFVVDDGSDDATREVLLALAVQYPAQLTLLRLPANGGKGAAVMAGLRAARAAGFTHALQIDADGQHDAADVPLFIDAARAAPATVILGRPVYDASVPKARLYGRYATHVWVWIETLSLEIRDSMCGFRLYPLDIACALIDSVALPTRMDFDIAILVRLHWRRVAFHSIPTRVTYAADGVSHFDVLWDNVRISRSHTWLVAGMLLRLPVLLAHKVMPRRAPAAAQSVAAQADVQAAVQTDTHAGTQQWWRIAERGSSIGMGLLALSCRLFGIRFTALWLHPIVGYFLLTGRAARAASRQYFTRLEHAAPDLDTPRPGWRSAYRQMLEFARSGLDKLAAWSGHVKLADAAFDDSSAFDSLVASGRGALVIGAHLGNLEMTRALAARGAHAKVSAVVYTEHARRFNRVLASANSEFSRRLIEVRDFGPETSMMMQERIDAGELLVIVGDRVPALESGRTTDAQFLGATAPFAQGPYVLAHALGCPVYLFFCLKERDGAGQRYRLYFEPFAERIDLPRRERKQHIAAWAQRYATRLEHYCRKAPYQWFNFFDFWAPAPGARPSGRARGERPSEQAPEVPPREHALEASSSGHASTALSAERATEAFFSDRSNGEANGGA</sequence>
<dbReference type="InterPro" id="IPR001173">
    <property type="entry name" value="Glyco_trans_2-like"/>
</dbReference>
<dbReference type="SUPFAM" id="SSF53448">
    <property type="entry name" value="Nucleotide-diphospho-sugar transferases"/>
    <property type="match status" value="1"/>
</dbReference>
<proteinExistence type="predicted"/>
<dbReference type="CDD" id="cd04179">
    <property type="entry name" value="DPM_DPG-synthase_like"/>
    <property type="match status" value="1"/>
</dbReference>
<dbReference type="PANTHER" id="PTHR10859:SF91">
    <property type="entry name" value="DOLICHYL-PHOSPHATE BETA-GLUCOSYLTRANSFERASE"/>
    <property type="match status" value="1"/>
</dbReference>
<keyword evidence="10" id="KW-1185">Reference proteome</keyword>
<dbReference type="Pfam" id="PF00535">
    <property type="entry name" value="Glycos_transf_2"/>
    <property type="match status" value="1"/>
</dbReference>
<dbReference type="GO" id="GO:0009247">
    <property type="term" value="P:glycolipid biosynthetic process"/>
    <property type="evidence" value="ECO:0007669"/>
    <property type="project" value="UniProtKB-ARBA"/>
</dbReference>
<evidence type="ECO:0000256" key="7">
    <source>
        <dbReference type="SAM" id="MobiDB-lite"/>
    </source>
</evidence>
<feature type="region of interest" description="Disordered" evidence="7">
    <location>
        <begin position="588"/>
        <end position="646"/>
    </location>
</feature>
<evidence type="ECO:0000259" key="8">
    <source>
        <dbReference type="Pfam" id="PF00535"/>
    </source>
</evidence>
<evidence type="ECO:0000256" key="4">
    <source>
        <dbReference type="ARBA" id="ARBA00022679"/>
    </source>
</evidence>
<feature type="domain" description="Glycosyltransferase 2-like" evidence="8">
    <location>
        <begin position="6"/>
        <end position="132"/>
    </location>
</feature>
<feature type="compositionally biased region" description="Polar residues" evidence="7">
    <location>
        <begin position="636"/>
        <end position="646"/>
    </location>
</feature>
<dbReference type="RefSeq" id="WP_245811459.1">
    <property type="nucleotide sequence ID" value="NZ_CP041745.1"/>
</dbReference>
<keyword evidence="6 9" id="KW-0012">Acyltransferase</keyword>
<keyword evidence="5" id="KW-0472">Membrane</keyword>
<evidence type="ECO:0000256" key="6">
    <source>
        <dbReference type="ARBA" id="ARBA00023315"/>
    </source>
</evidence>
<accession>A0A1I3J5P4</accession>
<dbReference type="AlphaFoldDB" id="A0A1I3J5P4"/>
<dbReference type="STRING" id="420953.SAMN05192543_103555"/>
<dbReference type="EMBL" id="FOQU01000003">
    <property type="protein sequence ID" value="SFI55205.1"/>
    <property type="molecule type" value="Genomic_DNA"/>
</dbReference>
<evidence type="ECO:0000256" key="1">
    <source>
        <dbReference type="ARBA" id="ARBA00004533"/>
    </source>
</evidence>
<organism evidence="9 10">
    <name type="scientific">Paraburkholderia megapolitana</name>
    <dbReference type="NCBI Taxonomy" id="420953"/>
    <lineage>
        <taxon>Bacteria</taxon>
        <taxon>Pseudomonadati</taxon>
        <taxon>Pseudomonadota</taxon>
        <taxon>Betaproteobacteria</taxon>
        <taxon>Burkholderiales</taxon>
        <taxon>Burkholderiaceae</taxon>
        <taxon>Paraburkholderia</taxon>
    </lineage>
</organism>
<comment type="subcellular location">
    <subcellularLocation>
        <location evidence="1">Cell inner membrane</location>
    </subcellularLocation>
</comment>
<dbReference type="Gene3D" id="3.90.550.10">
    <property type="entry name" value="Spore Coat Polysaccharide Biosynthesis Protein SpsA, Chain A"/>
    <property type="match status" value="1"/>
</dbReference>
<dbReference type="Pfam" id="PF03279">
    <property type="entry name" value="Lip_A_acyltrans"/>
    <property type="match status" value="1"/>
</dbReference>
<protein>
    <submittedName>
        <fullName evidence="9">Predicted acyltransferase, LPLAT superfamily</fullName>
    </submittedName>
</protein>
<dbReference type="GO" id="GO:0005886">
    <property type="term" value="C:plasma membrane"/>
    <property type="evidence" value="ECO:0007669"/>
    <property type="project" value="UniProtKB-SubCell"/>
</dbReference>
<keyword evidence="3" id="KW-0997">Cell inner membrane</keyword>
<dbReference type="InterPro" id="IPR029044">
    <property type="entry name" value="Nucleotide-diphossugar_trans"/>
</dbReference>
<feature type="compositionally biased region" description="Polar residues" evidence="7">
    <location>
        <begin position="614"/>
        <end position="624"/>
    </location>
</feature>
<name>A0A1I3J5P4_9BURK</name>
<dbReference type="GO" id="GO:0016746">
    <property type="term" value="F:acyltransferase activity"/>
    <property type="evidence" value="ECO:0007669"/>
    <property type="project" value="UniProtKB-KW"/>
</dbReference>
<evidence type="ECO:0000313" key="9">
    <source>
        <dbReference type="EMBL" id="SFI55205.1"/>
    </source>
</evidence>
<dbReference type="GO" id="GO:0006487">
    <property type="term" value="P:protein N-linked glycosylation"/>
    <property type="evidence" value="ECO:0007669"/>
    <property type="project" value="TreeGrafter"/>
</dbReference>
<dbReference type="Proteomes" id="UP000199548">
    <property type="component" value="Unassembled WGS sequence"/>
</dbReference>
<keyword evidence="4 9" id="KW-0808">Transferase</keyword>
<dbReference type="PANTHER" id="PTHR10859">
    <property type="entry name" value="GLYCOSYL TRANSFERASE"/>
    <property type="match status" value="1"/>
</dbReference>
<evidence type="ECO:0000256" key="5">
    <source>
        <dbReference type="ARBA" id="ARBA00023136"/>
    </source>
</evidence>
<reference evidence="9 10" key="1">
    <citation type="submission" date="2016-10" db="EMBL/GenBank/DDBJ databases">
        <authorList>
            <person name="de Groot N.N."/>
        </authorList>
    </citation>
    <scope>NUCLEOTIDE SEQUENCE [LARGE SCALE GENOMIC DNA]</scope>
    <source>
        <strain evidence="9 10">LMG 23650</strain>
    </source>
</reference>
<evidence type="ECO:0000313" key="10">
    <source>
        <dbReference type="Proteomes" id="UP000199548"/>
    </source>
</evidence>
<evidence type="ECO:0000256" key="3">
    <source>
        <dbReference type="ARBA" id="ARBA00022519"/>
    </source>
</evidence>
<keyword evidence="2" id="KW-1003">Cell membrane</keyword>